<comment type="caution">
    <text evidence="1">The sequence shown here is derived from an EMBL/GenBank/DDBJ whole genome shotgun (WGS) entry which is preliminary data.</text>
</comment>
<evidence type="ECO:0000313" key="1">
    <source>
        <dbReference type="EMBL" id="KAH7979369.1"/>
    </source>
</evidence>
<dbReference type="EMBL" id="CM023470">
    <property type="protein sequence ID" value="KAH7979369.1"/>
    <property type="molecule type" value="Genomic_DNA"/>
</dbReference>
<reference evidence="1" key="1">
    <citation type="submission" date="2020-05" db="EMBL/GenBank/DDBJ databases">
        <title>Large-scale comparative analyses of tick genomes elucidate their genetic diversity and vector capacities.</title>
        <authorList>
            <person name="Jia N."/>
            <person name="Wang J."/>
            <person name="Shi W."/>
            <person name="Du L."/>
            <person name="Sun Y."/>
            <person name="Zhan W."/>
            <person name="Jiang J."/>
            <person name="Wang Q."/>
            <person name="Zhang B."/>
            <person name="Ji P."/>
            <person name="Sakyi L.B."/>
            <person name="Cui X."/>
            <person name="Yuan T."/>
            <person name="Jiang B."/>
            <person name="Yang W."/>
            <person name="Lam T.T.-Y."/>
            <person name="Chang Q."/>
            <person name="Ding S."/>
            <person name="Wang X."/>
            <person name="Zhu J."/>
            <person name="Ruan X."/>
            <person name="Zhao L."/>
            <person name="Wei J."/>
            <person name="Que T."/>
            <person name="Du C."/>
            <person name="Cheng J."/>
            <person name="Dai P."/>
            <person name="Han X."/>
            <person name="Huang E."/>
            <person name="Gao Y."/>
            <person name="Liu J."/>
            <person name="Shao H."/>
            <person name="Ye R."/>
            <person name="Li L."/>
            <person name="Wei W."/>
            <person name="Wang X."/>
            <person name="Wang C."/>
            <person name="Yang T."/>
            <person name="Huo Q."/>
            <person name="Li W."/>
            <person name="Guo W."/>
            <person name="Chen H."/>
            <person name="Zhou L."/>
            <person name="Ni X."/>
            <person name="Tian J."/>
            <person name="Zhou Y."/>
            <person name="Sheng Y."/>
            <person name="Liu T."/>
            <person name="Pan Y."/>
            <person name="Xia L."/>
            <person name="Li J."/>
            <person name="Zhao F."/>
            <person name="Cao W."/>
        </authorList>
    </citation>
    <scope>NUCLEOTIDE SEQUENCE</scope>
    <source>
        <strain evidence="1">Dsil-2018</strain>
    </source>
</reference>
<proteinExistence type="predicted"/>
<evidence type="ECO:0000313" key="2">
    <source>
        <dbReference type="Proteomes" id="UP000821865"/>
    </source>
</evidence>
<sequence>MVGCVRLLSDRDSVTTSVVLVVITPPPMVRPTTATSRKPTTKESTMVPTFSRLDSEECPGVISLMPSKLYQRVDKQRSDGQTCDVAVTCLEVYNKVVRDLLCLDLAKGIAILYLTIHKVKEAGTLLEPLLKGKKPTQHATDANAESSWSHAIFQSYTTVTENATSTNKEIRLWMCSVDLAGSEHAAATSRDRKDQMRGGTKLNLSLLALGNCIDARSKNGTQQVRYQDSKLTHILKHSLGGSVSTLMIGTVTAVKLCHAETCNTLEYMRRAGHEDRAADQKGAQCDRAHVHAYTARTMRSTLTRWKAFSVR</sequence>
<protein>
    <submittedName>
        <fullName evidence="1">Uncharacterized protein</fullName>
    </submittedName>
</protein>
<name>A0ACB8DXV2_DERSI</name>
<organism evidence="1 2">
    <name type="scientific">Dermacentor silvarum</name>
    <name type="common">Tick</name>
    <dbReference type="NCBI Taxonomy" id="543639"/>
    <lineage>
        <taxon>Eukaryota</taxon>
        <taxon>Metazoa</taxon>
        <taxon>Ecdysozoa</taxon>
        <taxon>Arthropoda</taxon>
        <taxon>Chelicerata</taxon>
        <taxon>Arachnida</taxon>
        <taxon>Acari</taxon>
        <taxon>Parasitiformes</taxon>
        <taxon>Ixodida</taxon>
        <taxon>Ixodoidea</taxon>
        <taxon>Ixodidae</taxon>
        <taxon>Rhipicephalinae</taxon>
        <taxon>Dermacentor</taxon>
    </lineage>
</organism>
<accession>A0ACB8DXV2</accession>
<gene>
    <name evidence="1" type="ORF">HPB49_009241</name>
</gene>
<dbReference type="Proteomes" id="UP000821865">
    <property type="component" value="Chromosome 1"/>
</dbReference>
<keyword evidence="2" id="KW-1185">Reference proteome</keyword>